<comment type="similarity">
    <text evidence="1">Belongs to the short-chain dehydrogenases/reductases (SDR) family.</text>
</comment>
<dbReference type="PRINTS" id="PR00081">
    <property type="entry name" value="GDHRDH"/>
</dbReference>
<dbReference type="FunFam" id="3.40.50.720:FF:000084">
    <property type="entry name" value="Short-chain dehydrogenase reductase"/>
    <property type="match status" value="1"/>
</dbReference>
<dbReference type="PANTHER" id="PTHR43639">
    <property type="entry name" value="OXIDOREDUCTASE, SHORT-CHAIN DEHYDROGENASE/REDUCTASE FAMILY (AFU_ORTHOLOGUE AFUA_5G02870)"/>
    <property type="match status" value="1"/>
</dbReference>
<dbReference type="InterPro" id="IPR020904">
    <property type="entry name" value="Sc_DH/Rdtase_CS"/>
</dbReference>
<dbReference type="Gene3D" id="3.40.50.720">
    <property type="entry name" value="NAD(P)-binding Rossmann-like Domain"/>
    <property type="match status" value="1"/>
</dbReference>
<name>A0A9W6S7P7_9ACTN</name>
<reference evidence="3" key="1">
    <citation type="submission" date="2023-03" db="EMBL/GenBank/DDBJ databases">
        <title>Actinoallomurus iriomotensis NBRC 103684.</title>
        <authorList>
            <person name="Ichikawa N."/>
            <person name="Sato H."/>
            <person name="Tonouchi N."/>
        </authorList>
    </citation>
    <scope>NUCLEOTIDE SEQUENCE</scope>
    <source>
        <strain evidence="3">NBRC 103684</strain>
    </source>
</reference>
<evidence type="ECO:0000256" key="1">
    <source>
        <dbReference type="ARBA" id="ARBA00006484"/>
    </source>
</evidence>
<dbReference type="PROSITE" id="PS00061">
    <property type="entry name" value="ADH_SHORT"/>
    <property type="match status" value="1"/>
</dbReference>
<accession>A0A9W6S7P7</accession>
<dbReference type="InterPro" id="IPR002347">
    <property type="entry name" value="SDR_fam"/>
</dbReference>
<sequence>MIPDYGREFAGRRVLITGAAGVIGRWTAEAFHAQGAELLLSDARAEPLAELGEALGAHTAVADLSTADGVAALIAALDERWRTADILINNAGVYPRTPLATTDRAAVERILDVNVIAPYQLAQHVIGTMTRAGVRGCVVNLTSGAAKRPTRTGGVYAASKAALEMLTRSLALEAGEAGIRVVAVGPGFAPGSEVSELPADHVAKMRAGIPLGRTSGPHDAPAAILWLCSGAASFVTGTTLDVDGGRTAGDFAPAAGQDGSAT</sequence>
<dbReference type="InterPro" id="IPR036291">
    <property type="entry name" value="NAD(P)-bd_dom_sf"/>
</dbReference>
<dbReference type="GO" id="GO:0016491">
    <property type="term" value="F:oxidoreductase activity"/>
    <property type="evidence" value="ECO:0007669"/>
    <property type="project" value="UniProtKB-KW"/>
</dbReference>
<dbReference type="CDD" id="cd05233">
    <property type="entry name" value="SDR_c"/>
    <property type="match status" value="1"/>
</dbReference>
<evidence type="ECO:0000256" key="2">
    <source>
        <dbReference type="ARBA" id="ARBA00023002"/>
    </source>
</evidence>
<dbReference type="PANTHER" id="PTHR43639:SF1">
    <property type="entry name" value="SHORT-CHAIN DEHYDROGENASE_REDUCTASE FAMILY PROTEIN"/>
    <property type="match status" value="1"/>
</dbReference>
<dbReference type="PRINTS" id="PR00080">
    <property type="entry name" value="SDRFAMILY"/>
</dbReference>
<keyword evidence="2" id="KW-0560">Oxidoreductase</keyword>
<dbReference type="RefSeq" id="WP_285576173.1">
    <property type="nucleotide sequence ID" value="NZ_BSTK01000007.1"/>
</dbReference>
<organism evidence="3 4">
    <name type="scientific">Actinoallomurus iriomotensis</name>
    <dbReference type="NCBI Taxonomy" id="478107"/>
    <lineage>
        <taxon>Bacteria</taxon>
        <taxon>Bacillati</taxon>
        <taxon>Actinomycetota</taxon>
        <taxon>Actinomycetes</taxon>
        <taxon>Streptosporangiales</taxon>
        <taxon>Thermomonosporaceae</taxon>
        <taxon>Actinoallomurus</taxon>
    </lineage>
</organism>
<gene>
    <name evidence="3" type="ORF">Airi02_051860</name>
</gene>
<proteinExistence type="inferred from homology"/>
<dbReference type="EMBL" id="BSTK01000007">
    <property type="protein sequence ID" value="GLY87257.1"/>
    <property type="molecule type" value="Genomic_DNA"/>
</dbReference>
<dbReference type="Pfam" id="PF13561">
    <property type="entry name" value="adh_short_C2"/>
    <property type="match status" value="1"/>
</dbReference>
<dbReference type="AlphaFoldDB" id="A0A9W6S7P7"/>
<evidence type="ECO:0000313" key="3">
    <source>
        <dbReference type="EMBL" id="GLY87257.1"/>
    </source>
</evidence>
<dbReference type="SUPFAM" id="SSF51735">
    <property type="entry name" value="NAD(P)-binding Rossmann-fold domains"/>
    <property type="match status" value="1"/>
</dbReference>
<protein>
    <submittedName>
        <fullName evidence="3">Dehydrogenase</fullName>
    </submittedName>
</protein>
<evidence type="ECO:0000313" key="4">
    <source>
        <dbReference type="Proteomes" id="UP001165074"/>
    </source>
</evidence>
<comment type="caution">
    <text evidence="3">The sequence shown here is derived from an EMBL/GenBank/DDBJ whole genome shotgun (WGS) entry which is preliminary data.</text>
</comment>
<dbReference type="Proteomes" id="UP001165074">
    <property type="component" value="Unassembled WGS sequence"/>
</dbReference>
<keyword evidence="4" id="KW-1185">Reference proteome</keyword>